<dbReference type="InterPro" id="IPR007627">
    <property type="entry name" value="RNA_pol_sigma70_r2"/>
</dbReference>
<dbReference type="InterPro" id="IPR000943">
    <property type="entry name" value="RNA_pol_sigma70"/>
</dbReference>
<evidence type="ECO:0000256" key="4">
    <source>
        <dbReference type="ARBA" id="ARBA00023163"/>
    </source>
</evidence>
<dbReference type="InterPro" id="IPR014284">
    <property type="entry name" value="RNA_pol_sigma-70_dom"/>
</dbReference>
<organism evidence="7 8">
    <name type="scientific">Caulifigura coniformis</name>
    <dbReference type="NCBI Taxonomy" id="2527983"/>
    <lineage>
        <taxon>Bacteria</taxon>
        <taxon>Pseudomonadati</taxon>
        <taxon>Planctomycetota</taxon>
        <taxon>Planctomycetia</taxon>
        <taxon>Planctomycetales</taxon>
        <taxon>Planctomycetaceae</taxon>
        <taxon>Caulifigura</taxon>
    </lineage>
</organism>
<evidence type="ECO:0000256" key="1">
    <source>
        <dbReference type="ARBA" id="ARBA00023015"/>
    </source>
</evidence>
<dbReference type="InParanoid" id="A0A517SET8"/>
<protein>
    <submittedName>
        <fullName evidence="7">RNA polymerase sigma factor FliA</fullName>
    </submittedName>
</protein>
<dbReference type="InterPro" id="IPR007630">
    <property type="entry name" value="RNA_pol_sigma70_r4"/>
</dbReference>
<dbReference type="GO" id="GO:0003677">
    <property type="term" value="F:DNA binding"/>
    <property type="evidence" value="ECO:0007669"/>
    <property type="project" value="UniProtKB-KW"/>
</dbReference>
<feature type="domain" description="RNA polymerase sigma-70 region 4" evidence="6">
    <location>
        <begin position="157"/>
        <end position="200"/>
    </location>
</feature>
<accession>A0A517SET8</accession>
<keyword evidence="8" id="KW-1185">Reference proteome</keyword>
<evidence type="ECO:0000313" key="7">
    <source>
        <dbReference type="EMBL" id="QDT54607.1"/>
    </source>
</evidence>
<proteinExistence type="predicted"/>
<dbReference type="AlphaFoldDB" id="A0A517SET8"/>
<feature type="domain" description="RNA polymerase sigma-70 region 2" evidence="5">
    <location>
        <begin position="31"/>
        <end position="103"/>
    </location>
</feature>
<dbReference type="SUPFAM" id="SSF88659">
    <property type="entry name" value="Sigma3 and sigma4 domains of RNA polymerase sigma factors"/>
    <property type="match status" value="1"/>
</dbReference>
<dbReference type="Pfam" id="PF04542">
    <property type="entry name" value="Sigma70_r2"/>
    <property type="match status" value="1"/>
</dbReference>
<evidence type="ECO:0000256" key="3">
    <source>
        <dbReference type="ARBA" id="ARBA00023125"/>
    </source>
</evidence>
<evidence type="ECO:0000259" key="6">
    <source>
        <dbReference type="Pfam" id="PF04545"/>
    </source>
</evidence>
<dbReference type="EMBL" id="CP036271">
    <property type="protein sequence ID" value="QDT54607.1"/>
    <property type="molecule type" value="Genomic_DNA"/>
</dbReference>
<keyword evidence="2" id="KW-0731">Sigma factor</keyword>
<dbReference type="KEGG" id="ccos:Pan44_26410"/>
<evidence type="ECO:0000313" key="8">
    <source>
        <dbReference type="Proteomes" id="UP000315700"/>
    </source>
</evidence>
<sequence>MARPSLINRNHEERLWSAFQHARGSAERNALVELYHPLVRIVAAQVIKRLPAGGAVSRDDLEQEGMFGLFRAIDRFDAGRGYRFSTFGVSRIRGAMLDSLRELDHVPRLERVRERSGEATPRKLGQLAGLTADRLVERSNDHARDDDFWREQLQGIGSRDRLIVLLHFREGLPMWEVGRSVGLSESRVSQVISGVCRQLRSKSEAPPVFSTPVPERVARGPRVRRPKVISMAQHQSTSSLSQSDGDLTDLLERITVAQIDSQMRQCETRLKAWAALRVLIEQRDLERATSLLTSSTASVA</sequence>
<evidence type="ECO:0000256" key="2">
    <source>
        <dbReference type="ARBA" id="ARBA00023082"/>
    </source>
</evidence>
<keyword evidence="1" id="KW-0805">Transcription regulation</keyword>
<keyword evidence="4" id="KW-0804">Transcription</keyword>
<dbReference type="InterPro" id="IPR013325">
    <property type="entry name" value="RNA_pol_sigma_r2"/>
</dbReference>
<dbReference type="OrthoDB" id="9799825at2"/>
<dbReference type="SUPFAM" id="SSF88946">
    <property type="entry name" value="Sigma2 domain of RNA polymerase sigma factors"/>
    <property type="match status" value="1"/>
</dbReference>
<keyword evidence="3" id="KW-0238">DNA-binding</keyword>
<dbReference type="GO" id="GO:0016987">
    <property type="term" value="F:sigma factor activity"/>
    <property type="evidence" value="ECO:0007669"/>
    <property type="project" value="UniProtKB-KW"/>
</dbReference>
<reference evidence="7 8" key="1">
    <citation type="submission" date="2019-02" db="EMBL/GenBank/DDBJ databases">
        <title>Deep-cultivation of Planctomycetes and their phenomic and genomic characterization uncovers novel biology.</title>
        <authorList>
            <person name="Wiegand S."/>
            <person name="Jogler M."/>
            <person name="Boedeker C."/>
            <person name="Pinto D."/>
            <person name="Vollmers J."/>
            <person name="Rivas-Marin E."/>
            <person name="Kohn T."/>
            <person name="Peeters S.H."/>
            <person name="Heuer A."/>
            <person name="Rast P."/>
            <person name="Oberbeckmann S."/>
            <person name="Bunk B."/>
            <person name="Jeske O."/>
            <person name="Meyerdierks A."/>
            <person name="Storesund J.E."/>
            <person name="Kallscheuer N."/>
            <person name="Luecker S."/>
            <person name="Lage O.M."/>
            <person name="Pohl T."/>
            <person name="Merkel B.J."/>
            <person name="Hornburger P."/>
            <person name="Mueller R.-W."/>
            <person name="Bruemmer F."/>
            <person name="Labrenz M."/>
            <person name="Spormann A.M."/>
            <person name="Op den Camp H."/>
            <person name="Overmann J."/>
            <person name="Amann R."/>
            <person name="Jetten M.S.M."/>
            <person name="Mascher T."/>
            <person name="Medema M.H."/>
            <person name="Devos D.P."/>
            <person name="Kaster A.-K."/>
            <person name="Ovreas L."/>
            <person name="Rohde M."/>
            <person name="Galperin M.Y."/>
            <person name="Jogler C."/>
        </authorList>
    </citation>
    <scope>NUCLEOTIDE SEQUENCE [LARGE SCALE GENOMIC DNA]</scope>
    <source>
        <strain evidence="7 8">Pan44</strain>
    </source>
</reference>
<dbReference type="GO" id="GO:0006352">
    <property type="term" value="P:DNA-templated transcription initiation"/>
    <property type="evidence" value="ECO:0007669"/>
    <property type="project" value="InterPro"/>
</dbReference>
<dbReference type="Pfam" id="PF04545">
    <property type="entry name" value="Sigma70_r4"/>
    <property type="match status" value="1"/>
</dbReference>
<dbReference type="InterPro" id="IPR013324">
    <property type="entry name" value="RNA_pol_sigma_r3/r4-like"/>
</dbReference>
<dbReference type="PANTHER" id="PTHR30385">
    <property type="entry name" value="SIGMA FACTOR F FLAGELLAR"/>
    <property type="match status" value="1"/>
</dbReference>
<dbReference type="Gene3D" id="1.10.1740.10">
    <property type="match status" value="1"/>
</dbReference>
<dbReference type="Gene3D" id="1.20.140.160">
    <property type="match status" value="1"/>
</dbReference>
<evidence type="ECO:0000259" key="5">
    <source>
        <dbReference type="Pfam" id="PF04542"/>
    </source>
</evidence>
<dbReference type="Proteomes" id="UP000315700">
    <property type="component" value="Chromosome"/>
</dbReference>
<name>A0A517SET8_9PLAN</name>
<dbReference type="PRINTS" id="PR00046">
    <property type="entry name" value="SIGMA70FCT"/>
</dbReference>
<gene>
    <name evidence="7" type="primary">fliA_2</name>
    <name evidence="7" type="ORF">Pan44_26410</name>
</gene>
<dbReference type="NCBIfam" id="TIGR02937">
    <property type="entry name" value="sigma70-ECF"/>
    <property type="match status" value="1"/>
</dbReference>